<reference evidence="3" key="2">
    <citation type="submission" date="2019-10" db="EMBL/GenBank/DDBJ databases">
        <title>A de novo genome assembly of a pear dwarfing rootstock.</title>
        <authorList>
            <person name="Wang F."/>
            <person name="Wang J."/>
            <person name="Li S."/>
            <person name="Zhang Y."/>
            <person name="Fang M."/>
            <person name="Ma L."/>
            <person name="Zhao Y."/>
            <person name="Jiang S."/>
        </authorList>
    </citation>
    <scope>NUCLEOTIDE SEQUENCE [LARGE SCALE GENOMIC DNA]</scope>
</reference>
<reference evidence="2 3" key="1">
    <citation type="submission" date="2019-09" db="EMBL/GenBank/DDBJ databases">
        <authorList>
            <person name="Ou C."/>
        </authorList>
    </citation>
    <scope>NUCLEOTIDE SEQUENCE [LARGE SCALE GENOMIC DNA]</scope>
    <source>
        <strain evidence="2">S2</strain>
        <tissue evidence="2">Leaf</tissue>
    </source>
</reference>
<accession>A0A5N5HNV2</accession>
<dbReference type="Proteomes" id="UP000327157">
    <property type="component" value="Chromosome 2"/>
</dbReference>
<comment type="caution">
    <text evidence="2">The sequence shown here is derived from an EMBL/GenBank/DDBJ whole genome shotgun (WGS) entry which is preliminary data.</text>
</comment>
<reference evidence="2 3" key="3">
    <citation type="submission" date="2019-11" db="EMBL/GenBank/DDBJ databases">
        <title>A de novo genome assembly of a pear dwarfing rootstock.</title>
        <authorList>
            <person name="Wang F."/>
            <person name="Wang J."/>
            <person name="Li S."/>
            <person name="Zhang Y."/>
            <person name="Fang M."/>
            <person name="Ma L."/>
            <person name="Zhao Y."/>
            <person name="Jiang S."/>
        </authorList>
    </citation>
    <scope>NUCLEOTIDE SEQUENCE [LARGE SCALE GENOMIC DNA]</scope>
    <source>
        <strain evidence="2">S2</strain>
        <tissue evidence="2">Leaf</tissue>
    </source>
</reference>
<gene>
    <name evidence="2" type="ORF">D8674_020828</name>
</gene>
<protein>
    <submittedName>
        <fullName evidence="2">Uncharacterized protein</fullName>
    </submittedName>
</protein>
<sequence length="490" mass="55912">MSKSRRPNDVGSPSSSSMFELAMLESSWPLLESCTKKTLDDLRNCQTLANIGSSLFMGCVFYAIPIFRYEFTTDHLEKNLLDSEKQLEALRQSCSIPRGLSFHQWCYCYKMRLMKACPGYAECALTQGNIKLSGRELADVEKVLMVTKEDRHLGTSTKKEKAPMLVPVGDILFHKGARKHRVRPAPRSKSQDEVLKITALKKAKPEAIGCAAGIAAWEKRQLLPSLPTIDRIFPPTMEDIDQNGDPSSNRKRKYKKEVGSMHWKDLKVMIEYNDRLREVKRYKAKFKENKQLVNDARKTSKALAKGIRLKDQNFESLKRRNYENVRLKKQLEVTEKQLETNILEVSKVKGELDNALVGVSGLNKSILTKKNTAVQEFLDSQAFHDTFRPHCIWMANFEKRKWMAVIKRYDNGSIIRRYCDKMDKYRQRDEAFVLAVNPSNEDDSDNEASVSEQSRESEDGSVDTEDGGDDDVVETQSDIVRGSASNEDVL</sequence>
<evidence type="ECO:0000313" key="2">
    <source>
        <dbReference type="EMBL" id="KAB2627210.1"/>
    </source>
</evidence>
<name>A0A5N5HNV2_9ROSA</name>
<evidence type="ECO:0000256" key="1">
    <source>
        <dbReference type="SAM" id="MobiDB-lite"/>
    </source>
</evidence>
<feature type="compositionally biased region" description="Acidic residues" evidence="1">
    <location>
        <begin position="459"/>
        <end position="473"/>
    </location>
</feature>
<dbReference type="OrthoDB" id="1750978at2759"/>
<proteinExistence type="predicted"/>
<organism evidence="2 3">
    <name type="scientific">Pyrus ussuriensis x Pyrus communis</name>
    <dbReference type="NCBI Taxonomy" id="2448454"/>
    <lineage>
        <taxon>Eukaryota</taxon>
        <taxon>Viridiplantae</taxon>
        <taxon>Streptophyta</taxon>
        <taxon>Embryophyta</taxon>
        <taxon>Tracheophyta</taxon>
        <taxon>Spermatophyta</taxon>
        <taxon>Magnoliopsida</taxon>
        <taxon>eudicotyledons</taxon>
        <taxon>Gunneridae</taxon>
        <taxon>Pentapetalae</taxon>
        <taxon>rosids</taxon>
        <taxon>fabids</taxon>
        <taxon>Rosales</taxon>
        <taxon>Rosaceae</taxon>
        <taxon>Amygdaloideae</taxon>
        <taxon>Maleae</taxon>
        <taxon>Pyrus</taxon>
    </lineage>
</organism>
<keyword evidence="3" id="KW-1185">Reference proteome</keyword>
<dbReference type="EMBL" id="SMOL01000157">
    <property type="protein sequence ID" value="KAB2627210.1"/>
    <property type="molecule type" value="Genomic_DNA"/>
</dbReference>
<feature type="region of interest" description="Disordered" evidence="1">
    <location>
        <begin position="435"/>
        <end position="490"/>
    </location>
</feature>
<dbReference type="AlphaFoldDB" id="A0A5N5HNV2"/>
<evidence type="ECO:0000313" key="3">
    <source>
        <dbReference type="Proteomes" id="UP000327157"/>
    </source>
</evidence>
<feature type="region of interest" description="Disordered" evidence="1">
    <location>
        <begin position="237"/>
        <end position="256"/>
    </location>
</feature>